<evidence type="ECO:0000256" key="4">
    <source>
        <dbReference type="ARBA" id="ARBA00022840"/>
    </source>
</evidence>
<dbReference type="PANTHER" id="PTHR42711:SF5">
    <property type="entry name" value="ABC TRANSPORTER ATP-BINDING PROTEIN NATA"/>
    <property type="match status" value="1"/>
</dbReference>
<keyword evidence="3" id="KW-0547">Nucleotide-binding</keyword>
<dbReference type="GO" id="GO:0005524">
    <property type="term" value="F:ATP binding"/>
    <property type="evidence" value="ECO:0007669"/>
    <property type="project" value="UniProtKB-KW"/>
</dbReference>
<dbReference type="PANTHER" id="PTHR42711">
    <property type="entry name" value="ABC TRANSPORTER ATP-BINDING PROTEIN"/>
    <property type="match status" value="1"/>
</dbReference>
<dbReference type="InterPro" id="IPR003593">
    <property type="entry name" value="AAA+_ATPase"/>
</dbReference>
<dbReference type="InterPro" id="IPR050763">
    <property type="entry name" value="ABC_transporter_ATP-binding"/>
</dbReference>
<dbReference type="EMBL" id="CP012600">
    <property type="protein sequence ID" value="ALC82826.1"/>
    <property type="molecule type" value="Genomic_DNA"/>
</dbReference>
<dbReference type="CDD" id="cd03230">
    <property type="entry name" value="ABC_DR_subfamily_A"/>
    <property type="match status" value="1"/>
</dbReference>
<organism evidence="6 7">
    <name type="scientific">Bacillus gobiensis</name>
    <dbReference type="NCBI Taxonomy" id="1441095"/>
    <lineage>
        <taxon>Bacteria</taxon>
        <taxon>Bacillati</taxon>
        <taxon>Bacillota</taxon>
        <taxon>Bacilli</taxon>
        <taxon>Bacillales</taxon>
        <taxon>Bacillaceae</taxon>
        <taxon>Bacillus</taxon>
    </lineage>
</organism>
<evidence type="ECO:0000313" key="6">
    <source>
        <dbReference type="EMBL" id="ALC82826.1"/>
    </source>
</evidence>
<keyword evidence="4 6" id="KW-0067">ATP-binding</keyword>
<dbReference type="InterPro" id="IPR003439">
    <property type="entry name" value="ABC_transporter-like_ATP-bd"/>
</dbReference>
<gene>
    <name evidence="6" type="ORF">AM592_15445</name>
</gene>
<dbReference type="AlphaFoldDB" id="A0A0M3RAA3"/>
<dbReference type="STRING" id="1441095.AM592_15445"/>
<dbReference type="Gene3D" id="3.40.50.300">
    <property type="entry name" value="P-loop containing nucleotide triphosphate hydrolases"/>
    <property type="match status" value="1"/>
</dbReference>
<proteinExistence type="inferred from homology"/>
<keyword evidence="2" id="KW-0813">Transport</keyword>
<dbReference type="Proteomes" id="UP000067625">
    <property type="component" value="Chromosome"/>
</dbReference>
<evidence type="ECO:0000313" key="7">
    <source>
        <dbReference type="Proteomes" id="UP000067625"/>
    </source>
</evidence>
<evidence type="ECO:0000256" key="1">
    <source>
        <dbReference type="ARBA" id="ARBA00005417"/>
    </source>
</evidence>
<reference evidence="6 7" key="2">
    <citation type="journal article" date="2016" name="Int. J. Syst. Evol. Microbiol.">
        <title>Bacillus gobiensis sp. nov., isolated from a soil sample.</title>
        <authorList>
            <person name="Liu B."/>
            <person name="Liu G.H."/>
            <person name="Cetin S."/>
            <person name="Schumann P."/>
            <person name="Pan Z.Z."/>
            <person name="Chen Q.Q."/>
        </authorList>
    </citation>
    <scope>NUCLEOTIDE SEQUENCE [LARGE SCALE GENOMIC DNA]</scope>
    <source>
        <strain evidence="6 7">FJAT-4402</strain>
    </source>
</reference>
<name>A0A0M3RAA3_9BACI</name>
<protein>
    <submittedName>
        <fullName evidence="6">ABC transporter ATP-binding protein</fullName>
    </submittedName>
</protein>
<dbReference type="SUPFAM" id="SSF52540">
    <property type="entry name" value="P-loop containing nucleoside triphosphate hydrolases"/>
    <property type="match status" value="1"/>
</dbReference>
<dbReference type="GO" id="GO:0016887">
    <property type="term" value="F:ATP hydrolysis activity"/>
    <property type="evidence" value="ECO:0007669"/>
    <property type="project" value="InterPro"/>
</dbReference>
<comment type="similarity">
    <text evidence="1">Belongs to the ABC transporter superfamily.</text>
</comment>
<dbReference type="InterPro" id="IPR027417">
    <property type="entry name" value="P-loop_NTPase"/>
</dbReference>
<sequence>MITVKDIHKTYGTQPVLTGMNFTIENGKIVGLLGPNGSGKTTMIRLLNGVILPDRGEMSINGFSSTIDGHTIRQMSGIVTESAGLYHEMSGEDNLTFFGEVYGIRKVKERVRELLNEFDLYDHRTKMVGAYSTGMKKRLALAKALLHKPALLFLDEPTNGLDPDGIRDVMHYLKKLNQNEKTTILICSHVLHQLEDICDSYIFMENGRVLAEGALRELEETFQTGIKLKLETGLKVEGTIWFGYPVERINESTILFTLQSKNDISPLLKTILEKTWVHSASIENLSLESVYFEVRRRNNG</sequence>
<feature type="domain" description="ABC transporter" evidence="5">
    <location>
        <begin position="2"/>
        <end position="231"/>
    </location>
</feature>
<dbReference type="PATRIC" id="fig|1441095.3.peg.3406"/>
<dbReference type="Pfam" id="PF00005">
    <property type="entry name" value="ABC_tran"/>
    <property type="match status" value="1"/>
</dbReference>
<reference evidence="7" key="1">
    <citation type="submission" date="2015-08" db="EMBL/GenBank/DDBJ databases">
        <title>Genome sequencing project for genomic taxonomy and phylogenomics of Bacillus-like bacteria.</title>
        <authorList>
            <person name="Liu B."/>
            <person name="Wang J."/>
            <person name="Zhu Y."/>
            <person name="Liu G."/>
            <person name="Chen Q."/>
            <person name="Chen Z."/>
            <person name="Lan J."/>
            <person name="Che J."/>
            <person name="Ge C."/>
            <person name="Shi H."/>
            <person name="Pan Z."/>
            <person name="Liu X."/>
        </authorList>
    </citation>
    <scope>NUCLEOTIDE SEQUENCE [LARGE SCALE GENOMIC DNA]</scope>
    <source>
        <strain evidence="7">FJAT-4402</strain>
    </source>
</reference>
<dbReference type="SMART" id="SM00382">
    <property type="entry name" value="AAA"/>
    <property type="match status" value="1"/>
</dbReference>
<evidence type="ECO:0000259" key="5">
    <source>
        <dbReference type="PROSITE" id="PS50893"/>
    </source>
</evidence>
<dbReference type="PROSITE" id="PS50893">
    <property type="entry name" value="ABC_TRANSPORTER_2"/>
    <property type="match status" value="1"/>
</dbReference>
<evidence type="ECO:0000256" key="2">
    <source>
        <dbReference type="ARBA" id="ARBA00022448"/>
    </source>
</evidence>
<accession>A0A0M3RAA3</accession>
<evidence type="ECO:0000256" key="3">
    <source>
        <dbReference type="ARBA" id="ARBA00022741"/>
    </source>
</evidence>
<keyword evidence="7" id="KW-1185">Reference proteome</keyword>